<dbReference type="InterPro" id="IPR005828">
    <property type="entry name" value="MFS_sugar_transport-like"/>
</dbReference>
<dbReference type="AlphaFoldDB" id="A0A7S1D5F5"/>
<sequence>MRRTTIVLQVLWASICFGSYGMSVWIYTLFQMVHLQNIYYNALVFNLANLPANIISLWLMDRVGRRNMLLMSAFAAAIALLVCSYFSSFAMPSTTGVIVSASIYQGFTTIAWNAIDTISSEHFPTSVRSSGMGLCSASGRVSAMMAQIVNASIVNYPSLLLMISSISLLITGLAPFFLPRTDMANESLSDTIITDDEERTTFSADEDDDHDDDDVVSDVEEGSVHCEMTSLV</sequence>
<organism evidence="9">
    <name type="scientific">Cyclophora tenuis</name>
    <name type="common">Marine diatom</name>
    <dbReference type="NCBI Taxonomy" id="216820"/>
    <lineage>
        <taxon>Eukaryota</taxon>
        <taxon>Sar</taxon>
        <taxon>Stramenopiles</taxon>
        <taxon>Ochrophyta</taxon>
        <taxon>Bacillariophyta</taxon>
        <taxon>Fragilariophyceae</taxon>
        <taxon>Fragilariophycidae</taxon>
        <taxon>Cyclophorales</taxon>
        <taxon>Cyclophoraceae</taxon>
        <taxon>Cyclophora</taxon>
    </lineage>
</organism>
<comment type="subcellular location">
    <subcellularLocation>
        <location evidence="1">Membrane</location>
        <topology evidence="1">Multi-pass membrane protein</topology>
    </subcellularLocation>
</comment>
<protein>
    <recommendedName>
        <fullName evidence="8">Major facilitator superfamily (MFS) profile domain-containing protein</fullName>
    </recommendedName>
</protein>
<dbReference type="PROSITE" id="PS00216">
    <property type="entry name" value="SUGAR_TRANSPORT_1"/>
    <property type="match status" value="1"/>
</dbReference>
<evidence type="ECO:0000256" key="4">
    <source>
        <dbReference type="ARBA" id="ARBA00022989"/>
    </source>
</evidence>
<dbReference type="Pfam" id="PF00083">
    <property type="entry name" value="Sugar_tr"/>
    <property type="match status" value="1"/>
</dbReference>
<evidence type="ECO:0000256" key="7">
    <source>
        <dbReference type="SAM" id="Phobius"/>
    </source>
</evidence>
<feature type="transmembrane region" description="Helical" evidence="7">
    <location>
        <begin position="159"/>
        <end position="178"/>
    </location>
</feature>
<evidence type="ECO:0000259" key="8">
    <source>
        <dbReference type="PROSITE" id="PS50850"/>
    </source>
</evidence>
<accession>A0A7S1D5F5</accession>
<dbReference type="InterPro" id="IPR020846">
    <property type="entry name" value="MFS_dom"/>
</dbReference>
<dbReference type="GO" id="GO:0022857">
    <property type="term" value="F:transmembrane transporter activity"/>
    <property type="evidence" value="ECO:0007669"/>
    <property type="project" value="InterPro"/>
</dbReference>
<dbReference type="EMBL" id="HBFW01013233">
    <property type="protein sequence ID" value="CAD8937364.1"/>
    <property type="molecule type" value="Transcribed_RNA"/>
</dbReference>
<feature type="domain" description="Major facilitator superfamily (MFS) profile" evidence="8">
    <location>
        <begin position="1"/>
        <end position="182"/>
    </location>
</feature>
<keyword evidence="5 7" id="KW-0472">Membrane</keyword>
<name>A0A7S1D5F5_CYCTE</name>
<keyword evidence="2" id="KW-0813">Transport</keyword>
<dbReference type="PANTHER" id="PTHR23511:SF34">
    <property type="entry name" value="SYNAPTIC VESICLE GLYCOPROTEIN 2"/>
    <property type="match status" value="1"/>
</dbReference>
<dbReference type="InterPro" id="IPR036259">
    <property type="entry name" value="MFS_trans_sf"/>
</dbReference>
<evidence type="ECO:0000256" key="3">
    <source>
        <dbReference type="ARBA" id="ARBA00022692"/>
    </source>
</evidence>
<proteinExistence type="predicted"/>
<dbReference type="SUPFAM" id="SSF103473">
    <property type="entry name" value="MFS general substrate transporter"/>
    <property type="match status" value="1"/>
</dbReference>
<evidence type="ECO:0000256" key="2">
    <source>
        <dbReference type="ARBA" id="ARBA00022448"/>
    </source>
</evidence>
<keyword evidence="3 7" id="KW-0812">Transmembrane</keyword>
<keyword evidence="4 7" id="KW-1133">Transmembrane helix</keyword>
<reference evidence="9" key="1">
    <citation type="submission" date="2021-01" db="EMBL/GenBank/DDBJ databases">
        <authorList>
            <person name="Corre E."/>
            <person name="Pelletier E."/>
            <person name="Niang G."/>
            <person name="Scheremetjew M."/>
            <person name="Finn R."/>
            <person name="Kale V."/>
            <person name="Holt S."/>
            <person name="Cochrane G."/>
            <person name="Meng A."/>
            <person name="Brown T."/>
            <person name="Cohen L."/>
        </authorList>
    </citation>
    <scope>NUCLEOTIDE SEQUENCE</scope>
    <source>
        <strain evidence="9">ECT3854</strain>
    </source>
</reference>
<dbReference type="PROSITE" id="PS50850">
    <property type="entry name" value="MFS"/>
    <property type="match status" value="1"/>
</dbReference>
<feature type="region of interest" description="Disordered" evidence="6">
    <location>
        <begin position="196"/>
        <end position="216"/>
    </location>
</feature>
<dbReference type="PANTHER" id="PTHR23511">
    <property type="entry name" value="SYNAPTIC VESICLE GLYCOPROTEIN 2"/>
    <property type="match status" value="1"/>
</dbReference>
<evidence type="ECO:0000256" key="6">
    <source>
        <dbReference type="SAM" id="MobiDB-lite"/>
    </source>
</evidence>
<evidence type="ECO:0000256" key="5">
    <source>
        <dbReference type="ARBA" id="ARBA00023136"/>
    </source>
</evidence>
<dbReference type="Gene3D" id="1.20.1250.20">
    <property type="entry name" value="MFS general substrate transporter like domains"/>
    <property type="match status" value="1"/>
</dbReference>
<gene>
    <name evidence="9" type="ORF">CTEN0397_LOCUS8423</name>
</gene>
<feature type="transmembrane region" description="Helical" evidence="7">
    <location>
        <begin position="67"/>
        <end position="87"/>
    </location>
</feature>
<evidence type="ECO:0000313" key="9">
    <source>
        <dbReference type="EMBL" id="CAD8937364.1"/>
    </source>
</evidence>
<dbReference type="GO" id="GO:0016020">
    <property type="term" value="C:membrane"/>
    <property type="evidence" value="ECO:0007669"/>
    <property type="project" value="UniProtKB-SubCell"/>
</dbReference>
<evidence type="ECO:0000256" key="1">
    <source>
        <dbReference type="ARBA" id="ARBA00004141"/>
    </source>
</evidence>
<dbReference type="InterPro" id="IPR005829">
    <property type="entry name" value="Sugar_transporter_CS"/>
</dbReference>
<feature type="transmembrane region" description="Helical" evidence="7">
    <location>
        <begin position="38"/>
        <end position="60"/>
    </location>
</feature>
<feature type="transmembrane region" description="Helical" evidence="7">
    <location>
        <begin position="7"/>
        <end position="26"/>
    </location>
</feature>